<dbReference type="VEuPathDB" id="FungiDB:MGG_17335"/>
<dbReference type="EMBL" id="CM001235">
    <property type="protein sequence ID" value="EHA48419.1"/>
    <property type="molecule type" value="Genomic_DNA"/>
</dbReference>
<evidence type="ECO:0000313" key="3">
    <source>
        <dbReference type="Proteomes" id="UP000009058"/>
    </source>
</evidence>
<dbReference type="OMA" id="DHAHRHQ"/>
<dbReference type="InParanoid" id="G4NDD0"/>
<name>G4NDD0_PYRO7</name>
<dbReference type="HOGENOM" id="CLU_1669732_0_0_1"/>
<feature type="signal peptide" evidence="1">
    <location>
        <begin position="1"/>
        <end position="23"/>
    </location>
</feature>
<keyword evidence="1" id="KW-0732">Signal</keyword>
<evidence type="ECO:0000256" key="1">
    <source>
        <dbReference type="SAM" id="SignalP"/>
    </source>
</evidence>
<dbReference type="KEGG" id="mgr:MGG_17335"/>
<evidence type="ECO:0000313" key="2">
    <source>
        <dbReference type="EMBL" id="EHA48419.1"/>
    </source>
</evidence>
<accession>G4NDD0</accession>
<dbReference type="RefSeq" id="XP_003718003.1">
    <property type="nucleotide sequence ID" value="XM_003717955.1"/>
</dbReference>
<reference key="2">
    <citation type="submission" date="2011-05" db="EMBL/GenBank/DDBJ databases">
        <title>The Genome Sequence of Magnaporthe oryzae 70-15.</title>
        <authorList>
            <consortium name="The Broad Institute Genome Sequencing Platform"/>
            <person name="Ma L.-J."/>
            <person name="Dead R."/>
            <person name="Young S.K."/>
            <person name="Zeng Q."/>
            <person name="Gargeya S."/>
            <person name="Fitzgerald M."/>
            <person name="Haas B."/>
            <person name="Abouelleil A."/>
            <person name="Alvarado L."/>
            <person name="Arachchi H.M."/>
            <person name="Berlin A."/>
            <person name="Brown A."/>
            <person name="Chapman S.B."/>
            <person name="Chen Z."/>
            <person name="Dunbar C."/>
            <person name="Freedman E."/>
            <person name="Gearin G."/>
            <person name="Gellesch M."/>
            <person name="Goldberg J."/>
            <person name="Griggs A."/>
            <person name="Gujja S."/>
            <person name="Heiman D."/>
            <person name="Howarth C."/>
            <person name="Larson L."/>
            <person name="Lui A."/>
            <person name="MacDonald P.J.P."/>
            <person name="Mehta T."/>
            <person name="Montmayeur A."/>
            <person name="Murphy C."/>
            <person name="Neiman D."/>
            <person name="Pearson M."/>
            <person name="Priest M."/>
            <person name="Roberts A."/>
            <person name="Saif S."/>
            <person name="Shea T."/>
            <person name="Shenoy N."/>
            <person name="Sisk P."/>
            <person name="Stolte C."/>
            <person name="Sykes S."/>
            <person name="Yandava C."/>
            <person name="Wortman J."/>
            <person name="Nusbaum C."/>
            <person name="Birren B."/>
        </authorList>
    </citation>
    <scope>NUCLEOTIDE SEQUENCE</scope>
    <source>
        <strain>70-15</strain>
    </source>
</reference>
<dbReference type="AlphaFoldDB" id="G4NDD0"/>
<protein>
    <recommendedName>
        <fullName evidence="4">Secreted protein</fullName>
    </recommendedName>
</protein>
<organism evidence="2 3">
    <name type="scientific">Pyricularia oryzae (strain 70-15 / ATCC MYA-4617 / FGSC 8958)</name>
    <name type="common">Rice blast fungus</name>
    <name type="synonym">Magnaporthe oryzae</name>
    <dbReference type="NCBI Taxonomy" id="242507"/>
    <lineage>
        <taxon>Eukaryota</taxon>
        <taxon>Fungi</taxon>
        <taxon>Dikarya</taxon>
        <taxon>Ascomycota</taxon>
        <taxon>Pezizomycotina</taxon>
        <taxon>Sordariomycetes</taxon>
        <taxon>Sordariomycetidae</taxon>
        <taxon>Magnaporthales</taxon>
        <taxon>Pyriculariaceae</taxon>
        <taxon>Pyricularia</taxon>
    </lineage>
</organism>
<sequence>MLPCLPLRLLVLMLLVKVHATRAVKVLLHGRRLLLKYRRHAAAAAPPPHRKLQLGLDPSVHSDHAHRHQRCLARRRRGCRNRDGAAVGAGVADQARPAHDAVGAAVVVFVVHARLEAPLLIRGASLFVIICLDPVAQIKGLSSPSRLPGSQNLRSGFR</sequence>
<feature type="chain" id="PRO_5003466475" description="Secreted protein" evidence="1">
    <location>
        <begin position="24"/>
        <end position="158"/>
    </location>
</feature>
<proteinExistence type="predicted"/>
<dbReference type="GeneID" id="12983996"/>
<keyword evidence="3" id="KW-1185">Reference proteome</keyword>
<dbReference type="Proteomes" id="UP000009058">
    <property type="component" value="Chromosome 5"/>
</dbReference>
<evidence type="ECO:0008006" key="4">
    <source>
        <dbReference type="Google" id="ProtNLM"/>
    </source>
</evidence>
<reference evidence="2 3" key="1">
    <citation type="journal article" date="2005" name="Nature">
        <title>The genome sequence of the rice blast fungus Magnaporthe grisea.</title>
        <authorList>
            <person name="Dean R.A."/>
            <person name="Talbot N.J."/>
            <person name="Ebbole D.J."/>
            <person name="Farman M.L."/>
            <person name="Mitchell T.K."/>
            <person name="Orbach M.J."/>
            <person name="Thon M."/>
            <person name="Kulkarni R."/>
            <person name="Xu J.R."/>
            <person name="Pan H."/>
            <person name="Read N.D."/>
            <person name="Lee Y.H."/>
            <person name="Carbone I."/>
            <person name="Brown D."/>
            <person name="Oh Y.Y."/>
            <person name="Donofrio N."/>
            <person name="Jeong J.S."/>
            <person name="Soanes D.M."/>
            <person name="Djonovic S."/>
            <person name="Kolomiets E."/>
            <person name="Rehmeyer C."/>
            <person name="Li W."/>
            <person name="Harding M."/>
            <person name="Kim S."/>
            <person name="Lebrun M.H."/>
            <person name="Bohnert H."/>
            <person name="Coughlan S."/>
            <person name="Butler J."/>
            <person name="Calvo S."/>
            <person name="Ma L.J."/>
            <person name="Nicol R."/>
            <person name="Purcell S."/>
            <person name="Nusbaum C."/>
            <person name="Galagan J.E."/>
            <person name="Birren B.W."/>
        </authorList>
    </citation>
    <scope>NUCLEOTIDE SEQUENCE [LARGE SCALE GENOMIC DNA]</scope>
    <source>
        <strain evidence="3">70-15 / ATCC MYA-4617 / FGSC 8958</strain>
    </source>
</reference>
<gene>
    <name evidence="2" type="ORF">MGG_17335</name>
</gene>